<accession>A0ABV0MN46</accession>
<keyword evidence="3" id="KW-1185">Reference proteome</keyword>
<feature type="region of interest" description="Disordered" evidence="1">
    <location>
        <begin position="1"/>
        <end position="39"/>
    </location>
</feature>
<protein>
    <submittedName>
        <fullName evidence="2">Uncharacterized protein</fullName>
    </submittedName>
</protein>
<evidence type="ECO:0000256" key="1">
    <source>
        <dbReference type="SAM" id="MobiDB-lite"/>
    </source>
</evidence>
<feature type="non-terminal residue" evidence="2">
    <location>
        <position position="1"/>
    </location>
</feature>
<dbReference type="Proteomes" id="UP001476798">
    <property type="component" value="Unassembled WGS sequence"/>
</dbReference>
<sequence length="71" mass="8390">DQPPAAVGGGLKEMTTRSRRRAESANEVKQRSREEEQPRREVWTFFSDHDHVFENPKRTSMSHLHLMSQIW</sequence>
<gene>
    <name evidence="2" type="ORF">GOODEAATRI_034317</name>
</gene>
<proteinExistence type="predicted"/>
<organism evidence="2 3">
    <name type="scientific">Goodea atripinnis</name>
    <dbReference type="NCBI Taxonomy" id="208336"/>
    <lineage>
        <taxon>Eukaryota</taxon>
        <taxon>Metazoa</taxon>
        <taxon>Chordata</taxon>
        <taxon>Craniata</taxon>
        <taxon>Vertebrata</taxon>
        <taxon>Euteleostomi</taxon>
        <taxon>Actinopterygii</taxon>
        <taxon>Neopterygii</taxon>
        <taxon>Teleostei</taxon>
        <taxon>Neoteleostei</taxon>
        <taxon>Acanthomorphata</taxon>
        <taxon>Ovalentaria</taxon>
        <taxon>Atherinomorphae</taxon>
        <taxon>Cyprinodontiformes</taxon>
        <taxon>Goodeidae</taxon>
        <taxon>Goodea</taxon>
    </lineage>
</organism>
<dbReference type="EMBL" id="JAHRIO010008501">
    <property type="protein sequence ID" value="MEQ2160488.1"/>
    <property type="molecule type" value="Genomic_DNA"/>
</dbReference>
<name>A0ABV0MN46_9TELE</name>
<evidence type="ECO:0000313" key="3">
    <source>
        <dbReference type="Proteomes" id="UP001476798"/>
    </source>
</evidence>
<evidence type="ECO:0000313" key="2">
    <source>
        <dbReference type="EMBL" id="MEQ2160488.1"/>
    </source>
</evidence>
<feature type="compositionally biased region" description="Basic and acidic residues" evidence="1">
    <location>
        <begin position="21"/>
        <end position="39"/>
    </location>
</feature>
<reference evidence="2 3" key="1">
    <citation type="submission" date="2021-06" db="EMBL/GenBank/DDBJ databases">
        <authorList>
            <person name="Palmer J.M."/>
        </authorList>
    </citation>
    <scope>NUCLEOTIDE SEQUENCE [LARGE SCALE GENOMIC DNA]</scope>
    <source>
        <strain evidence="2 3">GA_2019</strain>
        <tissue evidence="2">Muscle</tissue>
    </source>
</reference>
<comment type="caution">
    <text evidence="2">The sequence shown here is derived from an EMBL/GenBank/DDBJ whole genome shotgun (WGS) entry which is preliminary data.</text>
</comment>